<sequence length="101" mass="11753">MFMYMQYTKPFRRIRGVFQIMMTLVSFFGFNEAVLAERYRSSLYIKNDNTRMIVVKSPMTEPIKLNQTVSGYYSELVNPAGLIPDEDKTKVVALDLHSLVF</sequence>
<name>A0A081N5G2_9GAMM</name>
<proteinExistence type="predicted"/>
<comment type="caution">
    <text evidence="1">The sequence shown here is derived from an EMBL/GenBank/DDBJ whole genome shotgun (WGS) entry which is preliminary data.</text>
</comment>
<gene>
    <name evidence="1" type="ORF">GZ77_15385</name>
</gene>
<evidence type="ECO:0000313" key="1">
    <source>
        <dbReference type="EMBL" id="KEQ13685.1"/>
    </source>
</evidence>
<organism evidence="1 2">
    <name type="scientific">Endozoicomonas montiporae</name>
    <dbReference type="NCBI Taxonomy" id="1027273"/>
    <lineage>
        <taxon>Bacteria</taxon>
        <taxon>Pseudomonadati</taxon>
        <taxon>Pseudomonadota</taxon>
        <taxon>Gammaproteobacteria</taxon>
        <taxon>Oceanospirillales</taxon>
        <taxon>Endozoicomonadaceae</taxon>
        <taxon>Endozoicomonas</taxon>
    </lineage>
</organism>
<dbReference type="Proteomes" id="UP000028006">
    <property type="component" value="Unassembled WGS sequence"/>
</dbReference>
<dbReference type="AlphaFoldDB" id="A0A081N5G2"/>
<protein>
    <submittedName>
        <fullName evidence="1">Uncharacterized protein</fullName>
    </submittedName>
</protein>
<dbReference type="EMBL" id="JOKG01000003">
    <property type="protein sequence ID" value="KEQ13685.1"/>
    <property type="molecule type" value="Genomic_DNA"/>
</dbReference>
<evidence type="ECO:0000313" key="2">
    <source>
        <dbReference type="Proteomes" id="UP000028006"/>
    </source>
</evidence>
<dbReference type="RefSeq" id="WP_034876752.1">
    <property type="nucleotide sequence ID" value="NZ_JOKG01000003.1"/>
</dbReference>
<keyword evidence="2" id="KW-1185">Reference proteome</keyword>
<reference evidence="1 2" key="1">
    <citation type="submission" date="2014-06" db="EMBL/GenBank/DDBJ databases">
        <title>Whole Genome Sequences of Three Symbiotic Endozoicomonas Bacteria.</title>
        <authorList>
            <person name="Neave M.J."/>
            <person name="Apprill A."/>
            <person name="Voolstra C.R."/>
        </authorList>
    </citation>
    <scope>NUCLEOTIDE SEQUENCE [LARGE SCALE GENOMIC DNA]</scope>
    <source>
        <strain evidence="1 2">LMG 24815</strain>
    </source>
</reference>
<accession>A0A081N5G2</accession>